<dbReference type="CDD" id="cd08010">
    <property type="entry name" value="MltG_like"/>
    <property type="match status" value="1"/>
</dbReference>
<comment type="catalytic activity">
    <reaction evidence="7">
        <text>a peptidoglycan chain = a peptidoglycan chain with N-acetyl-1,6-anhydromuramyl-[peptide] at the reducing end + a peptidoglycan chain with N-acetylglucosamine at the non-reducing end.</text>
        <dbReference type="EC" id="4.2.2.29"/>
    </reaction>
</comment>
<protein>
    <recommendedName>
        <fullName evidence="7">Endolytic murein transglycosylase</fullName>
        <ecNumber evidence="7">4.2.2.29</ecNumber>
    </recommendedName>
    <alternativeName>
        <fullName evidence="7">Peptidoglycan lytic transglycosylase</fullName>
    </alternativeName>
    <alternativeName>
        <fullName evidence="7">Peptidoglycan polymerization terminase</fullName>
    </alternativeName>
</protein>
<dbReference type="AlphaFoldDB" id="A0A0L6JG75"/>
<gene>
    <name evidence="7" type="primary">mltG</name>
    <name evidence="8" type="ORF">Bccel_0133</name>
</gene>
<dbReference type="NCBIfam" id="TIGR00247">
    <property type="entry name" value="endolytic transglycosylase MltG"/>
    <property type="match status" value="1"/>
</dbReference>
<organism evidence="8 9">
    <name type="scientific">Pseudobacteroides cellulosolvens ATCC 35603 = DSM 2933</name>
    <dbReference type="NCBI Taxonomy" id="398512"/>
    <lineage>
        <taxon>Bacteria</taxon>
        <taxon>Bacillati</taxon>
        <taxon>Bacillota</taxon>
        <taxon>Clostridia</taxon>
        <taxon>Eubacteriales</taxon>
        <taxon>Oscillospiraceae</taxon>
        <taxon>Pseudobacteroides</taxon>
    </lineage>
</organism>
<dbReference type="PANTHER" id="PTHR30518:SF2">
    <property type="entry name" value="ENDOLYTIC MUREIN TRANSGLYCOSYLASE"/>
    <property type="match status" value="1"/>
</dbReference>
<dbReference type="HAMAP" id="MF_02065">
    <property type="entry name" value="MltG"/>
    <property type="match status" value="1"/>
</dbReference>
<dbReference type="Gene3D" id="3.30.160.60">
    <property type="entry name" value="Classic Zinc Finger"/>
    <property type="match status" value="1"/>
</dbReference>
<evidence type="ECO:0000256" key="1">
    <source>
        <dbReference type="ARBA" id="ARBA00022475"/>
    </source>
</evidence>
<dbReference type="GO" id="GO:0008932">
    <property type="term" value="F:lytic endotransglycosylase activity"/>
    <property type="evidence" value="ECO:0007669"/>
    <property type="project" value="UniProtKB-UniRule"/>
</dbReference>
<dbReference type="GO" id="GO:0071555">
    <property type="term" value="P:cell wall organization"/>
    <property type="evidence" value="ECO:0007669"/>
    <property type="project" value="UniProtKB-KW"/>
</dbReference>
<comment type="function">
    <text evidence="7">Functions as a peptidoglycan terminase that cleaves nascent peptidoglycan strands endolytically to terminate their elongation.</text>
</comment>
<keyword evidence="2 7" id="KW-0812">Transmembrane</keyword>
<dbReference type="Gene3D" id="3.30.1490.480">
    <property type="entry name" value="Endolytic murein transglycosylase"/>
    <property type="match status" value="2"/>
</dbReference>
<evidence type="ECO:0000256" key="5">
    <source>
        <dbReference type="ARBA" id="ARBA00023239"/>
    </source>
</evidence>
<evidence type="ECO:0000256" key="6">
    <source>
        <dbReference type="ARBA" id="ARBA00023316"/>
    </source>
</evidence>
<keyword evidence="4 7" id="KW-0472">Membrane</keyword>
<dbReference type="InterPro" id="IPR003770">
    <property type="entry name" value="MLTG-like"/>
</dbReference>
<proteinExistence type="inferred from homology"/>
<keyword evidence="6 7" id="KW-0961">Cell wall biogenesis/degradation</keyword>
<dbReference type="eggNOG" id="COG1559">
    <property type="taxonomic scope" value="Bacteria"/>
</dbReference>
<evidence type="ECO:0000256" key="2">
    <source>
        <dbReference type="ARBA" id="ARBA00022692"/>
    </source>
</evidence>
<reference evidence="9" key="1">
    <citation type="submission" date="2015-07" db="EMBL/GenBank/DDBJ databases">
        <title>Near-Complete Genome Sequence of the Cellulolytic Bacterium Bacteroides (Pseudobacteroides) cellulosolvens ATCC 35603.</title>
        <authorList>
            <person name="Dassa B."/>
            <person name="Utturkar S.M."/>
            <person name="Klingeman D.M."/>
            <person name="Hurt R.A."/>
            <person name="Keller M."/>
            <person name="Xu J."/>
            <person name="Reddy Y.H.K."/>
            <person name="Borovok I."/>
            <person name="Grinberg I.R."/>
            <person name="Lamed R."/>
            <person name="Zhivin O."/>
            <person name="Bayer E.A."/>
            <person name="Brown S.D."/>
        </authorList>
    </citation>
    <scope>NUCLEOTIDE SEQUENCE [LARGE SCALE GENOMIC DNA]</scope>
    <source>
        <strain evidence="9">DSM 2933</strain>
    </source>
</reference>
<evidence type="ECO:0000256" key="7">
    <source>
        <dbReference type="HAMAP-Rule" id="MF_02065"/>
    </source>
</evidence>
<dbReference type="GO" id="GO:0009252">
    <property type="term" value="P:peptidoglycan biosynthetic process"/>
    <property type="evidence" value="ECO:0007669"/>
    <property type="project" value="UniProtKB-UniRule"/>
</dbReference>
<evidence type="ECO:0000313" key="8">
    <source>
        <dbReference type="EMBL" id="KNY24876.1"/>
    </source>
</evidence>
<dbReference type="PATRIC" id="fig|398512.5.peg.142"/>
<evidence type="ECO:0000256" key="4">
    <source>
        <dbReference type="ARBA" id="ARBA00023136"/>
    </source>
</evidence>
<evidence type="ECO:0000256" key="3">
    <source>
        <dbReference type="ARBA" id="ARBA00022989"/>
    </source>
</evidence>
<dbReference type="STRING" id="398512.Bccel_0133"/>
<accession>A0A0L6JG75</accession>
<dbReference type="EC" id="4.2.2.29" evidence="7"/>
<dbReference type="RefSeq" id="WP_242856979.1">
    <property type="nucleotide sequence ID" value="NZ_LGTC01000001.1"/>
</dbReference>
<comment type="similarity">
    <text evidence="7">Belongs to the transglycosylase MltG family.</text>
</comment>
<evidence type="ECO:0000313" key="9">
    <source>
        <dbReference type="Proteomes" id="UP000036923"/>
    </source>
</evidence>
<dbReference type="Pfam" id="PF02618">
    <property type="entry name" value="YceG"/>
    <property type="match status" value="1"/>
</dbReference>
<dbReference type="Proteomes" id="UP000036923">
    <property type="component" value="Unassembled WGS sequence"/>
</dbReference>
<keyword evidence="5 7" id="KW-0456">Lyase</keyword>
<sequence length="363" mass="41353" precursor="true">MGNSKKAVKKKKFIIRFVIILSLICVFFTSAAFSYNYVLRNQDDSLDKPLPVIPESKGIQFEVPRGATSAQITDKLAEEGIIKNTFMFKMISKINGFDGTYKSGTHILSKDLDYDSLMRILSSDPVTSKVLIPEGYTLNQITDKLYKDKLIDKAKFANVALNEKFDYKFLKGIPQREKRLEGYLFPDTYNFDVKSGEKAIIDRMLSRFDEVFKPEYYEKAKALGLTVHEVIILASIIEREAKEYEERRLISGVFYNRLKSKNPIHKKLQSCATIQYILLNKTGEVKPKLTDADTKINDPYNTYLHEGLPPGPICCPGKESIEAALEPETTDYYYFVSKGDGTHEFSTTLSQHQAAVKKYGLFN</sequence>
<dbReference type="PANTHER" id="PTHR30518">
    <property type="entry name" value="ENDOLYTIC MUREIN TRANSGLYCOSYLASE"/>
    <property type="match status" value="1"/>
</dbReference>
<dbReference type="EMBL" id="LGTC01000001">
    <property type="protein sequence ID" value="KNY24876.1"/>
    <property type="molecule type" value="Genomic_DNA"/>
</dbReference>
<comment type="caution">
    <text evidence="8">The sequence shown here is derived from an EMBL/GenBank/DDBJ whole genome shotgun (WGS) entry which is preliminary data.</text>
</comment>
<name>A0A0L6JG75_9FIRM</name>
<keyword evidence="3 7" id="KW-1133">Transmembrane helix</keyword>
<dbReference type="GO" id="GO:0005886">
    <property type="term" value="C:plasma membrane"/>
    <property type="evidence" value="ECO:0007669"/>
    <property type="project" value="UniProtKB-UniRule"/>
</dbReference>
<keyword evidence="9" id="KW-1185">Reference proteome</keyword>
<feature type="site" description="Important for catalytic activity" evidence="7">
    <location>
        <position position="240"/>
    </location>
</feature>
<keyword evidence="1 7" id="KW-1003">Cell membrane</keyword>